<gene>
    <name evidence="1" type="ORF">FX988_01999</name>
</gene>
<organism evidence="1 2">
    <name type="scientific">Paraglaciecola mesophila</name>
    <dbReference type="NCBI Taxonomy" id="197222"/>
    <lineage>
        <taxon>Bacteria</taxon>
        <taxon>Pseudomonadati</taxon>
        <taxon>Pseudomonadota</taxon>
        <taxon>Gammaproteobacteria</taxon>
        <taxon>Alteromonadales</taxon>
        <taxon>Alteromonadaceae</taxon>
        <taxon>Paraglaciecola</taxon>
    </lineage>
</organism>
<keyword evidence="2" id="KW-1185">Reference proteome</keyword>
<evidence type="ECO:0000313" key="2">
    <source>
        <dbReference type="Proteomes" id="UP000464524"/>
    </source>
</evidence>
<dbReference type="OrthoDB" id="1162179at2"/>
<dbReference type="KEGG" id="pmes:FX988_01999"/>
<evidence type="ECO:0008006" key="3">
    <source>
        <dbReference type="Google" id="ProtNLM"/>
    </source>
</evidence>
<dbReference type="PANTHER" id="PTHR39473:SF1">
    <property type="entry name" value="DINB-LIKE DOMAIN-CONTAINING PROTEIN"/>
    <property type="match status" value="1"/>
</dbReference>
<dbReference type="PANTHER" id="PTHR39473">
    <property type="match status" value="1"/>
</dbReference>
<dbReference type="AlphaFoldDB" id="A0A857JIJ4"/>
<dbReference type="SUPFAM" id="SSF109854">
    <property type="entry name" value="DinB/YfiT-like putative metalloenzymes"/>
    <property type="match status" value="1"/>
</dbReference>
<dbReference type="Proteomes" id="UP000464524">
    <property type="component" value="Chromosome"/>
</dbReference>
<dbReference type="InterPro" id="IPR034660">
    <property type="entry name" value="DinB/YfiT-like"/>
</dbReference>
<name>A0A857JIJ4_9ALTE</name>
<dbReference type="EMBL" id="CP047656">
    <property type="protein sequence ID" value="QHJ11763.1"/>
    <property type="molecule type" value="Genomic_DNA"/>
</dbReference>
<accession>A0A857JIJ4</accession>
<reference evidence="1 2" key="1">
    <citation type="submission" date="2019-12" db="EMBL/GenBank/DDBJ databases">
        <title>Genome sequencing and assembly of endphytes of Porphyra tenera.</title>
        <authorList>
            <person name="Park J.M."/>
            <person name="Shin R."/>
            <person name="Jo S.H."/>
        </authorList>
    </citation>
    <scope>NUCLEOTIDE SEQUENCE [LARGE SCALE GENOMIC DNA]</scope>
    <source>
        <strain evidence="1 2">GPM4</strain>
    </source>
</reference>
<dbReference type="RefSeq" id="WP_160179559.1">
    <property type="nucleotide sequence ID" value="NZ_CP047656.1"/>
</dbReference>
<protein>
    <recommendedName>
        <fullName evidence="3">DinB family protein</fullName>
    </recommendedName>
</protein>
<sequence>MLSDNQALKSHLETIEQARAFLQHISHHAYQKVMAPHVASSAGAHMRHVIDHYLALKQSITVGVVDYNQRHRGSDVAHSTTSALQAWDDIENWLLEVYQNDMHTKLKVLSETSVEEVHVDEVSSTLGRELLFVSSHAIHHFSLLAIIVSLQGQTTHALFGVAPSTATYQRTHA</sequence>
<evidence type="ECO:0000313" key="1">
    <source>
        <dbReference type="EMBL" id="QHJ11763.1"/>
    </source>
</evidence>
<proteinExistence type="predicted"/>